<proteinExistence type="predicted"/>
<organism evidence="1 2">
    <name type="scientific">Pseudomonas phage phCDa</name>
    <dbReference type="NCBI Taxonomy" id="2268587"/>
    <lineage>
        <taxon>Viruses</taxon>
        <taxon>Duplodnaviria</taxon>
        <taxon>Heunggongvirae</taxon>
        <taxon>Uroviricota</taxon>
        <taxon>Caudoviricetes</taxon>
        <taxon>Schitoviridae</taxon>
        <taxon>Shizishanvirus</taxon>
        <taxon>Shizishanvirus phCDa</taxon>
    </lineage>
</organism>
<keyword evidence="2" id="KW-1185">Reference proteome</keyword>
<protein>
    <submittedName>
        <fullName evidence="1">Uncharacterized protein</fullName>
    </submittedName>
</protein>
<dbReference type="EMBL" id="MH382836">
    <property type="protein sequence ID" value="AXC36512.1"/>
    <property type="molecule type" value="Genomic_DNA"/>
</dbReference>
<dbReference type="Proteomes" id="UP000252224">
    <property type="component" value="Segment"/>
</dbReference>
<evidence type="ECO:0000313" key="2">
    <source>
        <dbReference type="Proteomes" id="UP000252224"/>
    </source>
</evidence>
<sequence length="262" mass="29054">MVFFCLKFEVFMNEVRFIQKIGQVPMAELVENAAKLGFVLAGSPTLVSNVPAQLMIQADKPASNPEYILVEKTGQLKLSTQVEQLLDQGWEIYGSMLAGEVPMQAMVRGDIGVHTMFGIGGGEGPGPAPADWQKEIARVDENLTEIYAVLNSLPNMQPEIDKAQAEAVKEAKGYTDQRAQQQEAYMDNSLRSMNENMSSQYLTLLDQNQALTLRINDLEIALNMEAEERRQDIQRLEGMMTVLLSDIAEVKAAVPSVSAWKQ</sequence>
<evidence type="ECO:0000313" key="1">
    <source>
        <dbReference type="EMBL" id="AXC36512.1"/>
    </source>
</evidence>
<reference evidence="1 2" key="1">
    <citation type="submission" date="2018-05" db="EMBL/GenBank/DDBJ databases">
        <title>Genomic characterization of a novel Pseudomonas phage phCDa.</title>
        <authorList>
            <person name="Chen C."/>
            <person name="Lu D."/>
            <person name="Wang J."/>
            <person name="Fu R."/>
        </authorList>
    </citation>
    <scope>NUCLEOTIDE SEQUENCE [LARGE SCALE GENOMIC DNA]</scope>
</reference>
<accession>A0A2Z5HAH8</accession>
<name>A0A2Z5HAH8_9CAUD</name>
<gene>
    <name evidence="1" type="ORF">phCDa_68</name>
</gene>